<feature type="region of interest" description="Disordered" evidence="4">
    <location>
        <begin position="1"/>
        <end position="33"/>
    </location>
</feature>
<name>A0A0L0SQN6_ALLM3</name>
<dbReference type="Proteomes" id="UP000054350">
    <property type="component" value="Unassembled WGS sequence"/>
</dbReference>
<keyword evidence="7" id="KW-1185">Reference proteome</keyword>
<dbReference type="Gene3D" id="1.10.238.10">
    <property type="entry name" value="EF-hand"/>
    <property type="match status" value="1"/>
</dbReference>
<evidence type="ECO:0000256" key="3">
    <source>
        <dbReference type="ARBA" id="ARBA00022837"/>
    </source>
</evidence>
<accession>A0A0L0SQN6</accession>
<keyword evidence="3" id="KW-0106">Calcium</keyword>
<dbReference type="PROSITE" id="PS00018">
    <property type="entry name" value="EF_HAND_1"/>
    <property type="match status" value="3"/>
</dbReference>
<feature type="compositionally biased region" description="Gly residues" evidence="4">
    <location>
        <begin position="250"/>
        <end position="261"/>
    </location>
</feature>
<dbReference type="InterPro" id="IPR002048">
    <property type="entry name" value="EF_hand_dom"/>
</dbReference>
<evidence type="ECO:0000259" key="5">
    <source>
        <dbReference type="PROSITE" id="PS50222"/>
    </source>
</evidence>
<evidence type="ECO:0000256" key="1">
    <source>
        <dbReference type="ARBA" id="ARBA00022723"/>
    </source>
</evidence>
<dbReference type="eggNOG" id="KOG0044">
    <property type="taxonomic scope" value="Eukaryota"/>
</dbReference>
<keyword evidence="1" id="KW-0479">Metal-binding</keyword>
<dbReference type="SMART" id="SM00054">
    <property type="entry name" value="EFh"/>
    <property type="match status" value="3"/>
</dbReference>
<dbReference type="GO" id="GO:0005509">
    <property type="term" value="F:calcium ion binding"/>
    <property type="evidence" value="ECO:0007669"/>
    <property type="project" value="InterPro"/>
</dbReference>
<feature type="compositionally biased region" description="Polar residues" evidence="4">
    <location>
        <begin position="13"/>
        <end position="24"/>
    </location>
</feature>
<evidence type="ECO:0000313" key="6">
    <source>
        <dbReference type="EMBL" id="KNE64665.1"/>
    </source>
</evidence>
<keyword evidence="2" id="KW-0677">Repeat</keyword>
<dbReference type="PANTHER" id="PTHR23055">
    <property type="entry name" value="CALCIUM BINDING PROTEINS"/>
    <property type="match status" value="1"/>
</dbReference>
<feature type="domain" description="EF-hand" evidence="5">
    <location>
        <begin position="125"/>
        <end position="160"/>
    </location>
</feature>
<reference evidence="7" key="2">
    <citation type="submission" date="2009-11" db="EMBL/GenBank/DDBJ databases">
        <title>The Genome Sequence of Allomyces macrogynus strain ATCC 38327.</title>
        <authorList>
            <consortium name="The Broad Institute Genome Sequencing Platform"/>
            <person name="Russ C."/>
            <person name="Cuomo C."/>
            <person name="Shea T."/>
            <person name="Young S.K."/>
            <person name="Zeng Q."/>
            <person name="Koehrsen M."/>
            <person name="Haas B."/>
            <person name="Borodovsky M."/>
            <person name="Guigo R."/>
            <person name="Alvarado L."/>
            <person name="Berlin A."/>
            <person name="Borenstein D."/>
            <person name="Chen Z."/>
            <person name="Engels R."/>
            <person name="Freedman E."/>
            <person name="Gellesch M."/>
            <person name="Goldberg J."/>
            <person name="Griggs A."/>
            <person name="Gujja S."/>
            <person name="Heiman D."/>
            <person name="Hepburn T."/>
            <person name="Howarth C."/>
            <person name="Jen D."/>
            <person name="Larson L."/>
            <person name="Lewis B."/>
            <person name="Mehta T."/>
            <person name="Park D."/>
            <person name="Pearson M."/>
            <person name="Roberts A."/>
            <person name="Saif S."/>
            <person name="Shenoy N."/>
            <person name="Sisk P."/>
            <person name="Stolte C."/>
            <person name="Sykes S."/>
            <person name="Walk T."/>
            <person name="White J."/>
            <person name="Yandava C."/>
            <person name="Burger G."/>
            <person name="Gray M.W."/>
            <person name="Holland P.W.H."/>
            <person name="King N."/>
            <person name="Lang F.B.F."/>
            <person name="Roger A.J."/>
            <person name="Ruiz-Trillo I."/>
            <person name="Lander E."/>
            <person name="Nusbaum C."/>
        </authorList>
    </citation>
    <scope>NUCLEOTIDE SEQUENCE [LARGE SCALE GENOMIC DNA]</scope>
    <source>
        <strain evidence="7">ATCC 38327</strain>
    </source>
</reference>
<protein>
    <recommendedName>
        <fullName evidence="5">EF-hand domain-containing protein</fullName>
    </recommendedName>
</protein>
<dbReference type="CDD" id="cd00051">
    <property type="entry name" value="EFh"/>
    <property type="match status" value="2"/>
</dbReference>
<dbReference type="AlphaFoldDB" id="A0A0L0SQN6"/>
<dbReference type="InterPro" id="IPR028846">
    <property type="entry name" value="Recoverin"/>
</dbReference>
<dbReference type="InterPro" id="IPR018247">
    <property type="entry name" value="EF_Hand_1_Ca_BS"/>
</dbReference>
<feature type="region of interest" description="Disordered" evidence="4">
    <location>
        <begin position="232"/>
        <end position="278"/>
    </location>
</feature>
<dbReference type="OMA" id="MLKNSIH"/>
<dbReference type="OrthoDB" id="191686at2759"/>
<dbReference type="PROSITE" id="PS50222">
    <property type="entry name" value="EF_HAND_2"/>
    <property type="match status" value="3"/>
</dbReference>
<dbReference type="InterPro" id="IPR011992">
    <property type="entry name" value="EF-hand-dom_pair"/>
</dbReference>
<dbReference type="Pfam" id="PF00036">
    <property type="entry name" value="EF-hand_1"/>
    <property type="match status" value="1"/>
</dbReference>
<evidence type="ECO:0000256" key="2">
    <source>
        <dbReference type="ARBA" id="ARBA00022737"/>
    </source>
</evidence>
<reference evidence="6 7" key="1">
    <citation type="submission" date="2009-11" db="EMBL/GenBank/DDBJ databases">
        <title>Annotation of Allomyces macrogynus ATCC 38327.</title>
        <authorList>
            <consortium name="The Broad Institute Genome Sequencing Platform"/>
            <person name="Russ C."/>
            <person name="Cuomo C."/>
            <person name="Burger G."/>
            <person name="Gray M.W."/>
            <person name="Holland P.W.H."/>
            <person name="King N."/>
            <person name="Lang F.B.F."/>
            <person name="Roger A.J."/>
            <person name="Ruiz-Trillo I."/>
            <person name="Young S.K."/>
            <person name="Zeng Q."/>
            <person name="Gargeya S."/>
            <person name="Fitzgerald M."/>
            <person name="Haas B."/>
            <person name="Abouelleil A."/>
            <person name="Alvarado L."/>
            <person name="Arachchi H.M."/>
            <person name="Berlin A."/>
            <person name="Chapman S.B."/>
            <person name="Gearin G."/>
            <person name="Goldberg J."/>
            <person name="Griggs A."/>
            <person name="Gujja S."/>
            <person name="Hansen M."/>
            <person name="Heiman D."/>
            <person name="Howarth C."/>
            <person name="Larimer J."/>
            <person name="Lui A."/>
            <person name="MacDonald P.J.P."/>
            <person name="McCowen C."/>
            <person name="Montmayeur A."/>
            <person name="Murphy C."/>
            <person name="Neiman D."/>
            <person name="Pearson M."/>
            <person name="Priest M."/>
            <person name="Roberts A."/>
            <person name="Saif S."/>
            <person name="Shea T."/>
            <person name="Sisk P."/>
            <person name="Stolte C."/>
            <person name="Sykes S."/>
            <person name="Wortman J."/>
            <person name="Nusbaum C."/>
            <person name="Birren B."/>
        </authorList>
    </citation>
    <scope>NUCLEOTIDE SEQUENCE [LARGE SCALE GENOMIC DNA]</scope>
    <source>
        <strain evidence="6 7">ATCC 38327</strain>
    </source>
</reference>
<dbReference type="SUPFAM" id="SSF47473">
    <property type="entry name" value="EF-hand"/>
    <property type="match status" value="1"/>
</dbReference>
<feature type="domain" description="EF-hand" evidence="5">
    <location>
        <begin position="89"/>
        <end position="124"/>
    </location>
</feature>
<dbReference type="EMBL" id="GG745345">
    <property type="protein sequence ID" value="KNE64665.1"/>
    <property type="molecule type" value="Genomic_DNA"/>
</dbReference>
<evidence type="ECO:0000256" key="4">
    <source>
        <dbReference type="SAM" id="MobiDB-lite"/>
    </source>
</evidence>
<evidence type="ECO:0000313" key="7">
    <source>
        <dbReference type="Proteomes" id="UP000054350"/>
    </source>
</evidence>
<dbReference type="VEuPathDB" id="FungiDB:AMAG_10020"/>
<feature type="compositionally biased region" description="Basic residues" evidence="4">
    <location>
        <begin position="269"/>
        <end position="278"/>
    </location>
</feature>
<proteinExistence type="predicted"/>
<feature type="domain" description="EF-hand" evidence="5">
    <location>
        <begin position="168"/>
        <end position="203"/>
    </location>
</feature>
<dbReference type="STRING" id="578462.A0A0L0SQN6"/>
<dbReference type="PANTHER" id="PTHR23055:SF60">
    <property type="entry name" value="CALAXIN"/>
    <property type="match status" value="1"/>
</dbReference>
<sequence length="278" mass="30345">MIDPPGTGRIRAPSTTSAPGTSRPRQAAAGTNMAATKAPLTIDDLVKVTNLAKSDLEQLQRKFQQLAPVHDKVDRSHFRDLLCDKFGIDDSLLMDRIFRCFDVDADNYISFDEFAKGMSVFLKGKFEERMKFCFRIYDLNGDRYISKEEMFQLLKNCLVKGAEEDEDGVKDLVDLVLKKLDEDRDGRVSEADYLGAVAKENLLLEAFGQCLPLIKDVEAFLSDNGLADLVRGGTADAESPRRPGSSQYLLGGGGGAAGGSAGSPARNGSSRKSRVLVP</sequence>
<dbReference type="Pfam" id="PF13499">
    <property type="entry name" value="EF-hand_7"/>
    <property type="match status" value="1"/>
</dbReference>
<organism evidence="6 7">
    <name type="scientific">Allomyces macrogynus (strain ATCC 38327)</name>
    <name type="common">Allomyces javanicus var. macrogynus</name>
    <dbReference type="NCBI Taxonomy" id="578462"/>
    <lineage>
        <taxon>Eukaryota</taxon>
        <taxon>Fungi</taxon>
        <taxon>Fungi incertae sedis</taxon>
        <taxon>Blastocladiomycota</taxon>
        <taxon>Blastocladiomycetes</taxon>
        <taxon>Blastocladiales</taxon>
        <taxon>Blastocladiaceae</taxon>
        <taxon>Allomyces</taxon>
    </lineage>
</organism>
<gene>
    <name evidence="6" type="ORF">AMAG_10020</name>
</gene>